<dbReference type="InterPro" id="IPR001005">
    <property type="entry name" value="SANT/Myb"/>
</dbReference>
<accession>A0AAV1R6Z9</accession>
<proteinExistence type="predicted"/>
<dbReference type="PROSITE" id="PS50090">
    <property type="entry name" value="MYB_LIKE"/>
    <property type="match status" value="1"/>
</dbReference>
<dbReference type="EMBL" id="CAWUPB010000913">
    <property type="protein sequence ID" value="CAK7329698.1"/>
    <property type="molecule type" value="Genomic_DNA"/>
</dbReference>
<dbReference type="GO" id="GO:0005634">
    <property type="term" value="C:nucleus"/>
    <property type="evidence" value="ECO:0007669"/>
    <property type="project" value="UniProtKB-SubCell"/>
</dbReference>
<comment type="subcellular location">
    <subcellularLocation>
        <location evidence="1">Nucleus</location>
    </subcellularLocation>
</comment>
<dbReference type="GO" id="GO:0003700">
    <property type="term" value="F:DNA-binding transcription factor activity"/>
    <property type="evidence" value="ECO:0007669"/>
    <property type="project" value="InterPro"/>
</dbReference>
<evidence type="ECO:0000259" key="6">
    <source>
        <dbReference type="PROSITE" id="PS51293"/>
    </source>
</evidence>
<sequence length="172" mass="19545">MASSSMSSRGSGSWTVQQNKAFERALAVYDKDTPDRWYNVARAVGGKTAEEVKRHYELLLEDVKHIESGRVPFPNYRTTGANGHANTGEEKRRDLLFKIILFQAIFLAFNHLDIDSQMAKPVHLQSKPKSKLPPTGIDSALMKTAGFKWSKLRAEMIVLREKRKILYKIIPN</sequence>
<protein>
    <submittedName>
        <fullName evidence="7">Uncharacterized protein</fullName>
    </submittedName>
</protein>
<dbReference type="InterPro" id="IPR017884">
    <property type="entry name" value="SANT_dom"/>
</dbReference>
<evidence type="ECO:0000259" key="5">
    <source>
        <dbReference type="PROSITE" id="PS50090"/>
    </source>
</evidence>
<evidence type="ECO:0000256" key="1">
    <source>
        <dbReference type="ARBA" id="ARBA00004123"/>
    </source>
</evidence>
<dbReference type="SUPFAM" id="SSF46689">
    <property type="entry name" value="Homeodomain-like"/>
    <property type="match status" value="1"/>
</dbReference>
<dbReference type="Gene3D" id="1.10.10.60">
    <property type="entry name" value="Homeodomain-like"/>
    <property type="match status" value="1"/>
</dbReference>
<evidence type="ECO:0000256" key="3">
    <source>
        <dbReference type="ARBA" id="ARBA00023163"/>
    </source>
</evidence>
<dbReference type="CDD" id="cd00167">
    <property type="entry name" value="SANT"/>
    <property type="match status" value="1"/>
</dbReference>
<keyword evidence="8" id="KW-1185">Reference proteome</keyword>
<dbReference type="Pfam" id="PF00249">
    <property type="entry name" value="Myb_DNA-binding"/>
    <property type="match status" value="1"/>
</dbReference>
<evidence type="ECO:0000313" key="7">
    <source>
        <dbReference type="EMBL" id="CAK7329698.1"/>
    </source>
</evidence>
<name>A0AAV1R6Z9_9ROSI</name>
<dbReference type="PANTHER" id="PTHR43952:SF68">
    <property type="entry name" value="PROTEIN RADIALIS-LIKE 1"/>
    <property type="match status" value="1"/>
</dbReference>
<keyword evidence="3" id="KW-0804">Transcription</keyword>
<keyword evidence="2" id="KW-0805">Transcription regulation</keyword>
<dbReference type="FunFam" id="1.10.10.60:FF:000154">
    <property type="entry name" value="Transcription factor SRM1"/>
    <property type="match status" value="1"/>
</dbReference>
<organism evidence="7 8">
    <name type="scientific">Dovyalis caffra</name>
    <dbReference type="NCBI Taxonomy" id="77055"/>
    <lineage>
        <taxon>Eukaryota</taxon>
        <taxon>Viridiplantae</taxon>
        <taxon>Streptophyta</taxon>
        <taxon>Embryophyta</taxon>
        <taxon>Tracheophyta</taxon>
        <taxon>Spermatophyta</taxon>
        <taxon>Magnoliopsida</taxon>
        <taxon>eudicotyledons</taxon>
        <taxon>Gunneridae</taxon>
        <taxon>Pentapetalae</taxon>
        <taxon>rosids</taxon>
        <taxon>fabids</taxon>
        <taxon>Malpighiales</taxon>
        <taxon>Salicaceae</taxon>
        <taxon>Flacourtieae</taxon>
        <taxon>Dovyalis</taxon>
    </lineage>
</organism>
<evidence type="ECO:0000256" key="4">
    <source>
        <dbReference type="ARBA" id="ARBA00023242"/>
    </source>
</evidence>
<dbReference type="InterPro" id="IPR044636">
    <property type="entry name" value="RADIALIS-like"/>
</dbReference>
<feature type="domain" description="Myb-like" evidence="5">
    <location>
        <begin position="6"/>
        <end position="60"/>
    </location>
</feature>
<dbReference type="AlphaFoldDB" id="A0AAV1R6Z9"/>
<reference evidence="7 8" key="1">
    <citation type="submission" date="2024-01" db="EMBL/GenBank/DDBJ databases">
        <authorList>
            <person name="Waweru B."/>
        </authorList>
    </citation>
    <scope>NUCLEOTIDE SEQUENCE [LARGE SCALE GENOMIC DNA]</scope>
</reference>
<keyword evidence="4" id="KW-0539">Nucleus</keyword>
<dbReference type="SMART" id="SM00717">
    <property type="entry name" value="SANT"/>
    <property type="match status" value="1"/>
</dbReference>
<evidence type="ECO:0000313" key="8">
    <source>
        <dbReference type="Proteomes" id="UP001314170"/>
    </source>
</evidence>
<dbReference type="PANTHER" id="PTHR43952">
    <property type="entry name" value="MYB FAMILY TRANSCRIPTION FACTOR-RELATED"/>
    <property type="match status" value="1"/>
</dbReference>
<dbReference type="PROSITE" id="PS51293">
    <property type="entry name" value="SANT"/>
    <property type="match status" value="1"/>
</dbReference>
<comment type="caution">
    <text evidence="7">The sequence shown here is derived from an EMBL/GenBank/DDBJ whole genome shotgun (WGS) entry which is preliminary data.</text>
</comment>
<dbReference type="Proteomes" id="UP001314170">
    <property type="component" value="Unassembled WGS sequence"/>
</dbReference>
<gene>
    <name evidence="7" type="ORF">DCAF_LOCUS7453</name>
</gene>
<feature type="domain" description="SANT" evidence="6">
    <location>
        <begin position="9"/>
        <end position="64"/>
    </location>
</feature>
<evidence type="ECO:0000256" key="2">
    <source>
        <dbReference type="ARBA" id="ARBA00023015"/>
    </source>
</evidence>
<dbReference type="InterPro" id="IPR009057">
    <property type="entry name" value="Homeodomain-like_sf"/>
</dbReference>